<reference evidence="3 4" key="1">
    <citation type="journal article" date="2023" name="Plants (Basel)">
        <title>Bridging the Gap: Combining Genomics and Transcriptomics Approaches to Understand Stylosanthes scabra, an Orphan Legume from the Brazilian Caatinga.</title>
        <authorList>
            <person name="Ferreira-Neto J.R.C."/>
            <person name="da Silva M.D."/>
            <person name="Binneck E."/>
            <person name="de Melo N.F."/>
            <person name="da Silva R.H."/>
            <person name="de Melo A.L.T.M."/>
            <person name="Pandolfi V."/>
            <person name="Bustamante F.O."/>
            <person name="Brasileiro-Vidal A.C."/>
            <person name="Benko-Iseppon A.M."/>
        </authorList>
    </citation>
    <scope>NUCLEOTIDE SEQUENCE [LARGE SCALE GENOMIC DNA]</scope>
    <source>
        <tissue evidence="3">Leaves</tissue>
    </source>
</reference>
<evidence type="ECO:0000313" key="3">
    <source>
        <dbReference type="EMBL" id="MED6133337.1"/>
    </source>
</evidence>
<evidence type="ECO:0000313" key="4">
    <source>
        <dbReference type="Proteomes" id="UP001341840"/>
    </source>
</evidence>
<organism evidence="3 4">
    <name type="scientific">Stylosanthes scabra</name>
    <dbReference type="NCBI Taxonomy" id="79078"/>
    <lineage>
        <taxon>Eukaryota</taxon>
        <taxon>Viridiplantae</taxon>
        <taxon>Streptophyta</taxon>
        <taxon>Embryophyta</taxon>
        <taxon>Tracheophyta</taxon>
        <taxon>Spermatophyta</taxon>
        <taxon>Magnoliopsida</taxon>
        <taxon>eudicotyledons</taxon>
        <taxon>Gunneridae</taxon>
        <taxon>Pentapetalae</taxon>
        <taxon>rosids</taxon>
        <taxon>fabids</taxon>
        <taxon>Fabales</taxon>
        <taxon>Fabaceae</taxon>
        <taxon>Papilionoideae</taxon>
        <taxon>50 kb inversion clade</taxon>
        <taxon>dalbergioids sensu lato</taxon>
        <taxon>Dalbergieae</taxon>
        <taxon>Pterocarpus clade</taxon>
        <taxon>Stylosanthes</taxon>
    </lineage>
</organism>
<proteinExistence type="predicted"/>
<comment type="caution">
    <text evidence="3">The sequence shown here is derived from an EMBL/GenBank/DDBJ whole genome shotgun (WGS) entry which is preliminary data.</text>
</comment>
<protein>
    <recommendedName>
        <fullName evidence="2">Late embryogenesis abundant protein LEA-2 subgroup domain-containing protein</fullName>
    </recommendedName>
</protein>
<gene>
    <name evidence="3" type="ORF">PIB30_027371</name>
</gene>
<dbReference type="Proteomes" id="UP001341840">
    <property type="component" value="Unassembled WGS sequence"/>
</dbReference>
<name>A0ABU6SAI0_9FABA</name>
<feature type="region of interest" description="Disordered" evidence="1">
    <location>
        <begin position="1"/>
        <end position="20"/>
    </location>
</feature>
<evidence type="ECO:0000259" key="2">
    <source>
        <dbReference type="Pfam" id="PF03168"/>
    </source>
</evidence>
<sequence>MEEVRENKVRPFSSHRKSPSSKFFKKWYGNTTTTLYYHGINVGEARGPPGKAKARRTMRMNVTIDVITDKLLGNPDFMDELLGGKGVVRMDSFSRVPGQVKMLNFIKKHVVVKMNCSSNFSIFTQQMQEMDCKRKVKIW</sequence>
<dbReference type="Pfam" id="PF03168">
    <property type="entry name" value="LEA_2"/>
    <property type="match status" value="1"/>
</dbReference>
<accession>A0ABU6SAI0</accession>
<dbReference type="InterPro" id="IPR004864">
    <property type="entry name" value="LEA_2"/>
</dbReference>
<keyword evidence="4" id="KW-1185">Reference proteome</keyword>
<feature type="domain" description="Late embryogenesis abundant protein LEA-2 subgroup" evidence="2">
    <location>
        <begin position="28"/>
        <end position="117"/>
    </location>
</feature>
<dbReference type="EMBL" id="JASCZI010060520">
    <property type="protein sequence ID" value="MED6133337.1"/>
    <property type="molecule type" value="Genomic_DNA"/>
</dbReference>
<evidence type="ECO:0000256" key="1">
    <source>
        <dbReference type="SAM" id="MobiDB-lite"/>
    </source>
</evidence>